<keyword evidence="3" id="KW-1185">Reference proteome</keyword>
<evidence type="ECO:0000313" key="2">
    <source>
        <dbReference type="EMBL" id="PQJ15819.1"/>
    </source>
</evidence>
<gene>
    <name evidence="2" type="ORF">BST99_08845</name>
</gene>
<dbReference type="EMBL" id="MQVX01000001">
    <property type="protein sequence ID" value="PQJ15819.1"/>
    <property type="molecule type" value="Genomic_DNA"/>
</dbReference>
<dbReference type="Proteomes" id="UP000239366">
    <property type="component" value="Unassembled WGS sequence"/>
</dbReference>
<name>A0A2S7T7B5_9FLAO</name>
<comment type="caution">
    <text evidence="2">The sequence shown here is derived from an EMBL/GenBank/DDBJ whole genome shotgun (WGS) entry which is preliminary data.</text>
</comment>
<reference evidence="3" key="1">
    <citation type="submission" date="2016-11" db="EMBL/GenBank/DDBJ databases">
        <title>Trade-off between light-utilization and light-protection in marine flavobacteria.</title>
        <authorList>
            <person name="Kumagai Y."/>
            <person name="Yoshizawa S."/>
            <person name="Kogure K."/>
        </authorList>
    </citation>
    <scope>NUCLEOTIDE SEQUENCE [LARGE SCALE GENOMIC DNA]</scope>
    <source>
        <strain evidence="3">SG-18</strain>
    </source>
</reference>
<keyword evidence="1" id="KW-0812">Transmembrane</keyword>
<protein>
    <submittedName>
        <fullName evidence="2">Uncharacterized protein</fullName>
    </submittedName>
</protein>
<evidence type="ECO:0000313" key="3">
    <source>
        <dbReference type="Proteomes" id="UP000239366"/>
    </source>
</evidence>
<sequence length="272" mass="32147">MCLGYQVLDDANEMSNSVSFLVLFITDILHLVIQQAKRVKIKQKKVLLMRKLIKAIARLPKRLREGYSEGEYDTRMNDVFQFVGFSERLLIDLPWNLFLWLYLSLLLNLIDSRLLLLSFLVSMIILQTTGMKRLLSQSGETNENDQLRKGCYRLFYGSKLFHFDLFNHWKDFLKTACQAEKNQKNKSWLKTVYSILFVQIILLGLSLFGLSYFFQNLLLEPAVFLLMFFHFTKTQFLLQFLLQFKQFRISRNRLKEALNFRGFNVGNNGQNF</sequence>
<proteinExistence type="predicted"/>
<keyword evidence="1" id="KW-0472">Membrane</keyword>
<organism evidence="2 3">
    <name type="scientific">Aureicoccus marinus</name>
    <dbReference type="NCBI Taxonomy" id="754435"/>
    <lineage>
        <taxon>Bacteria</taxon>
        <taxon>Pseudomonadati</taxon>
        <taxon>Bacteroidota</taxon>
        <taxon>Flavobacteriia</taxon>
        <taxon>Flavobacteriales</taxon>
        <taxon>Flavobacteriaceae</taxon>
        <taxon>Aureicoccus</taxon>
    </lineage>
</organism>
<feature type="transmembrane region" description="Helical" evidence="1">
    <location>
        <begin position="221"/>
        <end position="242"/>
    </location>
</feature>
<keyword evidence="1" id="KW-1133">Transmembrane helix</keyword>
<feature type="transmembrane region" description="Helical" evidence="1">
    <location>
        <begin position="14"/>
        <end position="33"/>
    </location>
</feature>
<dbReference type="AlphaFoldDB" id="A0A2S7T7B5"/>
<accession>A0A2S7T7B5</accession>
<feature type="transmembrane region" description="Helical" evidence="1">
    <location>
        <begin position="191"/>
        <end position="215"/>
    </location>
</feature>
<evidence type="ECO:0000256" key="1">
    <source>
        <dbReference type="SAM" id="Phobius"/>
    </source>
</evidence>